<dbReference type="Proteomes" id="UP000541444">
    <property type="component" value="Unassembled WGS sequence"/>
</dbReference>
<feature type="non-terminal residue" evidence="2">
    <location>
        <position position="1"/>
    </location>
</feature>
<reference evidence="2 3" key="1">
    <citation type="journal article" date="2020" name="IScience">
        <title>Genome Sequencing of the Endangered Kingdonia uniflora (Circaeasteraceae, Ranunculales) Reveals Potential Mechanisms of Evolutionary Specialization.</title>
        <authorList>
            <person name="Sun Y."/>
            <person name="Deng T."/>
            <person name="Zhang A."/>
            <person name="Moore M.J."/>
            <person name="Landis J.B."/>
            <person name="Lin N."/>
            <person name="Zhang H."/>
            <person name="Zhang X."/>
            <person name="Huang J."/>
            <person name="Zhang X."/>
            <person name="Sun H."/>
            <person name="Wang H."/>
        </authorList>
    </citation>
    <scope>NUCLEOTIDE SEQUENCE [LARGE SCALE GENOMIC DNA]</scope>
    <source>
        <strain evidence="2">TB1705</strain>
        <tissue evidence="2">Leaf</tissue>
    </source>
</reference>
<name>A0A7J7L9Q4_9MAGN</name>
<dbReference type="AlphaFoldDB" id="A0A7J7L9Q4"/>
<evidence type="ECO:0000313" key="2">
    <source>
        <dbReference type="EMBL" id="KAF6139274.1"/>
    </source>
</evidence>
<organism evidence="2 3">
    <name type="scientific">Kingdonia uniflora</name>
    <dbReference type="NCBI Taxonomy" id="39325"/>
    <lineage>
        <taxon>Eukaryota</taxon>
        <taxon>Viridiplantae</taxon>
        <taxon>Streptophyta</taxon>
        <taxon>Embryophyta</taxon>
        <taxon>Tracheophyta</taxon>
        <taxon>Spermatophyta</taxon>
        <taxon>Magnoliopsida</taxon>
        <taxon>Ranunculales</taxon>
        <taxon>Circaeasteraceae</taxon>
        <taxon>Kingdonia</taxon>
    </lineage>
</organism>
<feature type="region of interest" description="Disordered" evidence="1">
    <location>
        <begin position="20"/>
        <end position="41"/>
    </location>
</feature>
<proteinExistence type="predicted"/>
<comment type="caution">
    <text evidence="2">The sequence shown here is derived from an EMBL/GenBank/DDBJ whole genome shotgun (WGS) entry which is preliminary data.</text>
</comment>
<evidence type="ECO:0000256" key="1">
    <source>
        <dbReference type="SAM" id="MobiDB-lite"/>
    </source>
</evidence>
<accession>A0A7J7L9Q4</accession>
<protein>
    <submittedName>
        <fullName evidence="2">Uncharacterized protein</fullName>
    </submittedName>
</protein>
<evidence type="ECO:0000313" key="3">
    <source>
        <dbReference type="Proteomes" id="UP000541444"/>
    </source>
</evidence>
<keyword evidence="3" id="KW-1185">Reference proteome</keyword>
<sequence length="61" mass="6985">ALQASRFFFSKKTLPSFHFYPSPSPLPPEETEDSLKKETQISHLSLSDLTARSFNYSRHSP</sequence>
<dbReference type="EMBL" id="JACGCM010002501">
    <property type="protein sequence ID" value="KAF6139274.1"/>
    <property type="molecule type" value="Genomic_DNA"/>
</dbReference>
<gene>
    <name evidence="2" type="ORF">GIB67_021484</name>
</gene>